<dbReference type="AlphaFoldDB" id="A0A3N4HID2"/>
<dbReference type="InterPro" id="IPR014030">
    <property type="entry name" value="Ketoacyl_synth_N"/>
</dbReference>
<dbReference type="InterPro" id="IPR017568">
    <property type="entry name" value="3-oxoacyl-ACP_synth-2"/>
</dbReference>
<evidence type="ECO:0000256" key="4">
    <source>
        <dbReference type="ARBA" id="ARBA00022679"/>
    </source>
</evidence>
<dbReference type="PANTHER" id="PTHR11712">
    <property type="entry name" value="POLYKETIDE SYNTHASE-RELATED"/>
    <property type="match status" value="1"/>
</dbReference>
<evidence type="ECO:0000256" key="5">
    <source>
        <dbReference type="ARBA" id="ARBA00022832"/>
    </source>
</evidence>
<dbReference type="GO" id="GO:0005739">
    <property type="term" value="C:mitochondrion"/>
    <property type="evidence" value="ECO:0007669"/>
    <property type="project" value="TreeGrafter"/>
</dbReference>
<dbReference type="InterPro" id="IPR020841">
    <property type="entry name" value="PKS_Beta-ketoAc_synthase_dom"/>
</dbReference>
<dbReference type="FunFam" id="3.40.47.10:FF:000015">
    <property type="entry name" value="3-oxoacyl-[acyl-carrier-protein] synthase, mitochondrial"/>
    <property type="match status" value="1"/>
</dbReference>
<evidence type="ECO:0000256" key="10">
    <source>
        <dbReference type="PIRSR" id="PIRSR000447-1"/>
    </source>
</evidence>
<evidence type="ECO:0000256" key="2">
    <source>
        <dbReference type="ARBA" id="ARBA00008467"/>
    </source>
</evidence>
<dbReference type="GO" id="GO:0004315">
    <property type="term" value="F:3-oxoacyl-[acyl-carrier-protein] synthase activity"/>
    <property type="evidence" value="ECO:0007669"/>
    <property type="project" value="InterPro"/>
</dbReference>
<evidence type="ECO:0000256" key="7">
    <source>
        <dbReference type="ARBA" id="ARBA00023160"/>
    </source>
</evidence>
<accession>A0A3N4HID2</accession>
<dbReference type="InterPro" id="IPR000794">
    <property type="entry name" value="Beta-ketoacyl_synthase"/>
</dbReference>
<keyword evidence="14" id="KW-1185">Reference proteome</keyword>
<dbReference type="SUPFAM" id="SSF53901">
    <property type="entry name" value="Thiolase-like"/>
    <property type="match status" value="1"/>
</dbReference>
<gene>
    <name evidence="13" type="ORF">BJ508DRAFT_217739</name>
</gene>
<evidence type="ECO:0000256" key="9">
    <source>
        <dbReference type="PIRNR" id="PIRNR000447"/>
    </source>
</evidence>
<evidence type="ECO:0000313" key="13">
    <source>
        <dbReference type="EMBL" id="RPA71750.1"/>
    </source>
</evidence>
<reference evidence="13 14" key="1">
    <citation type="journal article" date="2018" name="Nat. Ecol. Evol.">
        <title>Pezizomycetes genomes reveal the molecular basis of ectomycorrhizal truffle lifestyle.</title>
        <authorList>
            <person name="Murat C."/>
            <person name="Payen T."/>
            <person name="Noel B."/>
            <person name="Kuo A."/>
            <person name="Morin E."/>
            <person name="Chen J."/>
            <person name="Kohler A."/>
            <person name="Krizsan K."/>
            <person name="Balestrini R."/>
            <person name="Da Silva C."/>
            <person name="Montanini B."/>
            <person name="Hainaut M."/>
            <person name="Levati E."/>
            <person name="Barry K.W."/>
            <person name="Belfiori B."/>
            <person name="Cichocki N."/>
            <person name="Clum A."/>
            <person name="Dockter R.B."/>
            <person name="Fauchery L."/>
            <person name="Guy J."/>
            <person name="Iotti M."/>
            <person name="Le Tacon F."/>
            <person name="Lindquist E.A."/>
            <person name="Lipzen A."/>
            <person name="Malagnac F."/>
            <person name="Mello A."/>
            <person name="Molinier V."/>
            <person name="Miyauchi S."/>
            <person name="Poulain J."/>
            <person name="Riccioni C."/>
            <person name="Rubini A."/>
            <person name="Sitrit Y."/>
            <person name="Splivallo R."/>
            <person name="Traeger S."/>
            <person name="Wang M."/>
            <person name="Zifcakova L."/>
            <person name="Wipf D."/>
            <person name="Zambonelli A."/>
            <person name="Paolocci F."/>
            <person name="Nowrousian M."/>
            <person name="Ottonello S."/>
            <person name="Baldrian P."/>
            <person name="Spatafora J.W."/>
            <person name="Henrissat B."/>
            <person name="Nagy L.G."/>
            <person name="Aury J.M."/>
            <person name="Wincker P."/>
            <person name="Grigoriev I.V."/>
            <person name="Bonfante P."/>
            <person name="Martin F.M."/>
        </authorList>
    </citation>
    <scope>NUCLEOTIDE SEQUENCE [LARGE SCALE GENOMIC DNA]</scope>
    <source>
        <strain evidence="13 14">RN42</strain>
    </source>
</reference>
<dbReference type="PROSITE" id="PS52004">
    <property type="entry name" value="KS3_2"/>
    <property type="match status" value="1"/>
</dbReference>
<dbReference type="Proteomes" id="UP000275078">
    <property type="component" value="Unassembled WGS sequence"/>
</dbReference>
<dbReference type="CDD" id="cd00834">
    <property type="entry name" value="KAS_I_II"/>
    <property type="match status" value="1"/>
</dbReference>
<dbReference type="Gene3D" id="3.40.47.10">
    <property type="match status" value="1"/>
</dbReference>
<proteinExistence type="inferred from homology"/>
<keyword evidence="5" id="KW-0276">Fatty acid metabolism</keyword>
<evidence type="ECO:0000256" key="8">
    <source>
        <dbReference type="ARBA" id="ARBA00023315"/>
    </source>
</evidence>
<comment type="similarity">
    <text evidence="2 9 11">Belongs to the thiolase-like superfamily. Beta-ketoacyl-ACP synthases family.</text>
</comment>
<dbReference type="PIRSF" id="PIRSF000447">
    <property type="entry name" value="KAS_II"/>
    <property type="match status" value="1"/>
</dbReference>
<evidence type="ECO:0000259" key="12">
    <source>
        <dbReference type="PROSITE" id="PS52004"/>
    </source>
</evidence>
<keyword evidence="4 9" id="KW-0808">Transferase</keyword>
<dbReference type="EMBL" id="ML119902">
    <property type="protein sequence ID" value="RPA71750.1"/>
    <property type="molecule type" value="Genomic_DNA"/>
</dbReference>
<dbReference type="OrthoDB" id="5334845at2759"/>
<dbReference type="Pfam" id="PF02801">
    <property type="entry name" value="Ketoacyl-synt_C"/>
    <property type="match status" value="1"/>
</dbReference>
<keyword evidence="7 9" id="KW-0275">Fatty acid biosynthesis</keyword>
<dbReference type="GO" id="GO:0006633">
    <property type="term" value="P:fatty acid biosynthetic process"/>
    <property type="evidence" value="ECO:0007669"/>
    <property type="project" value="UniProtKB-KW"/>
</dbReference>
<name>A0A3N4HID2_ASCIM</name>
<evidence type="ECO:0000256" key="6">
    <source>
        <dbReference type="ARBA" id="ARBA00023098"/>
    </source>
</evidence>
<dbReference type="PANTHER" id="PTHR11712:SF336">
    <property type="entry name" value="3-OXOACYL-[ACYL-CARRIER-PROTEIN] SYNTHASE, MITOCHONDRIAL"/>
    <property type="match status" value="1"/>
</dbReference>
<sequence>MAQRRVVITGLGAVTPLGVGVQKSWTSLLAGSSGIVSTTPLGPEYAELPSTVAAMVPRGSIVDGAWDAKDHLKNDDIRKMAGFSQFAVVAAEEALKDSGWNGSEAERERAGVCIGSGIGSFQDAYDTTLAYHKGVRPPTTPFVWGYRKLSPLFVPRLLINLAAGHISMRHGLQGPNHSVSTACTTGAHSIGDAYRFIIHNDADMMICGGSESCIHPVAIGGFARAKSLATAFNDEPAKASRPFDKARNGFVIGEGAGVLVLEELESARKRGAKIYAEVKGYGLSGDSHHMTAPPTDGRGAFLAMKRALMHAGIKPGEVSYVNAHATSTPLGDAAENRAIKKLLLEEGGRRAEETAVSSCKGALGHLLGAAGAVEAIMTVLGLKNGILPPTLNLDNPGNTDGDDSEFTMNYVPNKPQEADIDVALSNSFGFGGTNASLCFVKYKE</sequence>
<dbReference type="InterPro" id="IPR016039">
    <property type="entry name" value="Thiolase-like"/>
</dbReference>
<organism evidence="13 14">
    <name type="scientific">Ascobolus immersus RN42</name>
    <dbReference type="NCBI Taxonomy" id="1160509"/>
    <lineage>
        <taxon>Eukaryota</taxon>
        <taxon>Fungi</taxon>
        <taxon>Dikarya</taxon>
        <taxon>Ascomycota</taxon>
        <taxon>Pezizomycotina</taxon>
        <taxon>Pezizomycetes</taxon>
        <taxon>Pezizales</taxon>
        <taxon>Ascobolaceae</taxon>
        <taxon>Ascobolus</taxon>
    </lineage>
</organism>
<evidence type="ECO:0000256" key="3">
    <source>
        <dbReference type="ARBA" id="ARBA00022516"/>
    </source>
</evidence>
<dbReference type="InterPro" id="IPR014031">
    <property type="entry name" value="Ketoacyl_synth_C"/>
</dbReference>
<feature type="active site" description="For beta-ketoacyl synthase activity" evidence="10">
    <location>
        <position position="183"/>
    </location>
</feature>
<evidence type="ECO:0000256" key="1">
    <source>
        <dbReference type="ARBA" id="ARBA00005194"/>
    </source>
</evidence>
<keyword evidence="6" id="KW-0443">Lipid metabolism</keyword>
<comment type="pathway">
    <text evidence="1">Lipid metabolism; fatty acid biosynthesis.</text>
</comment>
<feature type="domain" description="Ketosynthase family 3 (KS3)" evidence="12">
    <location>
        <begin position="3"/>
        <end position="441"/>
    </location>
</feature>
<dbReference type="FunFam" id="3.40.47.10:FF:000024">
    <property type="entry name" value="3-oxoacyl-[acyl-carrier-protein] synthase, mitochondrial"/>
    <property type="match status" value="1"/>
</dbReference>
<evidence type="ECO:0000313" key="14">
    <source>
        <dbReference type="Proteomes" id="UP000275078"/>
    </source>
</evidence>
<keyword evidence="8" id="KW-0012">Acyltransferase</keyword>
<dbReference type="PROSITE" id="PS00606">
    <property type="entry name" value="KS3_1"/>
    <property type="match status" value="1"/>
</dbReference>
<dbReference type="NCBIfam" id="NF005589">
    <property type="entry name" value="PRK07314.1"/>
    <property type="match status" value="1"/>
</dbReference>
<dbReference type="STRING" id="1160509.A0A3N4HID2"/>
<dbReference type="SMART" id="SM00825">
    <property type="entry name" value="PKS_KS"/>
    <property type="match status" value="1"/>
</dbReference>
<dbReference type="NCBIfam" id="TIGR03150">
    <property type="entry name" value="fabF"/>
    <property type="match status" value="1"/>
</dbReference>
<keyword evidence="3 9" id="KW-0444">Lipid biosynthesis</keyword>
<dbReference type="InterPro" id="IPR018201">
    <property type="entry name" value="Ketoacyl_synth_AS"/>
</dbReference>
<evidence type="ECO:0000256" key="11">
    <source>
        <dbReference type="RuleBase" id="RU003694"/>
    </source>
</evidence>
<protein>
    <recommendedName>
        <fullName evidence="9">3-oxoacyl-[acyl-carrier-protein] synthase</fullName>
    </recommendedName>
</protein>
<dbReference type="Pfam" id="PF00109">
    <property type="entry name" value="ketoacyl-synt"/>
    <property type="match status" value="1"/>
</dbReference>